<feature type="signal peptide" evidence="4">
    <location>
        <begin position="1"/>
        <end position="22"/>
    </location>
</feature>
<dbReference type="PANTHER" id="PTHR32347:SF23">
    <property type="entry name" value="BLL5650 PROTEIN"/>
    <property type="match status" value="1"/>
</dbReference>
<dbReference type="Gene3D" id="2.40.30.170">
    <property type="match status" value="1"/>
</dbReference>
<accession>A0A0P6YAY4</accession>
<dbReference type="OrthoDB" id="152946at2"/>
<feature type="coiled-coil region" evidence="3">
    <location>
        <begin position="227"/>
        <end position="288"/>
    </location>
</feature>
<dbReference type="PANTHER" id="PTHR32347">
    <property type="entry name" value="EFFLUX SYSTEM COMPONENT YKNX-RELATED"/>
    <property type="match status" value="1"/>
</dbReference>
<feature type="domain" description="YknX-like beta-barrel" evidence="6">
    <location>
        <begin position="326"/>
        <end position="394"/>
    </location>
</feature>
<comment type="subcellular location">
    <subcellularLocation>
        <location evidence="1">Cell envelope</location>
    </subcellularLocation>
</comment>
<evidence type="ECO:0000256" key="4">
    <source>
        <dbReference type="SAM" id="SignalP"/>
    </source>
</evidence>
<organism evidence="7 8">
    <name type="scientific">Ornatilinea apprima</name>
    <dbReference type="NCBI Taxonomy" id="1134406"/>
    <lineage>
        <taxon>Bacteria</taxon>
        <taxon>Bacillati</taxon>
        <taxon>Chloroflexota</taxon>
        <taxon>Anaerolineae</taxon>
        <taxon>Anaerolineales</taxon>
        <taxon>Anaerolineaceae</taxon>
        <taxon>Ornatilinea</taxon>
    </lineage>
</organism>
<dbReference type="Pfam" id="PF25990">
    <property type="entry name" value="Beta-barrel_YknX"/>
    <property type="match status" value="1"/>
</dbReference>
<dbReference type="PROSITE" id="PS51257">
    <property type="entry name" value="PROKAR_LIPOPROTEIN"/>
    <property type="match status" value="1"/>
</dbReference>
<dbReference type="Gene3D" id="2.40.50.100">
    <property type="match status" value="2"/>
</dbReference>
<evidence type="ECO:0000313" key="8">
    <source>
        <dbReference type="Proteomes" id="UP000050417"/>
    </source>
</evidence>
<evidence type="ECO:0000256" key="3">
    <source>
        <dbReference type="SAM" id="Coils"/>
    </source>
</evidence>
<dbReference type="Proteomes" id="UP000050417">
    <property type="component" value="Unassembled WGS sequence"/>
</dbReference>
<keyword evidence="8" id="KW-1185">Reference proteome</keyword>
<evidence type="ECO:0000313" key="7">
    <source>
        <dbReference type="EMBL" id="KPL79079.1"/>
    </source>
</evidence>
<dbReference type="InterPro" id="IPR058636">
    <property type="entry name" value="Beta-barrel_YknX"/>
</dbReference>
<evidence type="ECO:0000256" key="2">
    <source>
        <dbReference type="ARBA" id="ARBA00023054"/>
    </source>
</evidence>
<evidence type="ECO:0000259" key="6">
    <source>
        <dbReference type="Pfam" id="PF25990"/>
    </source>
</evidence>
<feature type="coiled-coil region" evidence="3">
    <location>
        <begin position="94"/>
        <end position="153"/>
    </location>
</feature>
<name>A0A0P6YAY4_9CHLR</name>
<evidence type="ECO:0008006" key="9">
    <source>
        <dbReference type="Google" id="ProtNLM"/>
    </source>
</evidence>
<evidence type="ECO:0000259" key="5">
    <source>
        <dbReference type="Pfam" id="PF25973"/>
    </source>
</evidence>
<keyword evidence="4" id="KW-0732">Signal</keyword>
<comment type="caution">
    <text evidence="7">The sequence shown here is derived from an EMBL/GenBank/DDBJ whole genome shotgun (WGS) entry which is preliminary data.</text>
</comment>
<dbReference type="InterPro" id="IPR058647">
    <property type="entry name" value="BSH_CzcB-like"/>
</dbReference>
<keyword evidence="2 3" id="KW-0175">Coiled coil</keyword>
<proteinExistence type="predicted"/>
<dbReference type="EMBL" id="LGCL01000015">
    <property type="protein sequence ID" value="KPL79079.1"/>
    <property type="molecule type" value="Genomic_DNA"/>
</dbReference>
<gene>
    <name evidence="7" type="ORF">ADN00_04175</name>
</gene>
<dbReference type="InterPro" id="IPR050465">
    <property type="entry name" value="UPF0194_transport"/>
</dbReference>
<evidence type="ECO:0000256" key="1">
    <source>
        <dbReference type="ARBA" id="ARBA00004196"/>
    </source>
</evidence>
<dbReference type="GO" id="GO:0030313">
    <property type="term" value="C:cell envelope"/>
    <property type="evidence" value="ECO:0007669"/>
    <property type="project" value="UniProtKB-SubCell"/>
</dbReference>
<reference evidence="7 8" key="1">
    <citation type="submission" date="2015-07" db="EMBL/GenBank/DDBJ databases">
        <title>Genome sequence of Ornatilinea apprima DSM 23815.</title>
        <authorList>
            <person name="Hemp J."/>
            <person name="Ward L.M."/>
            <person name="Pace L.A."/>
            <person name="Fischer W.W."/>
        </authorList>
    </citation>
    <scope>NUCLEOTIDE SEQUENCE [LARGE SCALE GENOMIC DNA]</scope>
    <source>
        <strain evidence="7 8">P3M-1</strain>
    </source>
</reference>
<protein>
    <recommendedName>
        <fullName evidence="9">RND efflux pump membrane fusion protein barrel-sandwich domain-containing protein</fullName>
    </recommendedName>
</protein>
<feature type="chain" id="PRO_5006133469" description="RND efflux pump membrane fusion protein barrel-sandwich domain-containing protein" evidence="4">
    <location>
        <begin position="23"/>
        <end position="399"/>
    </location>
</feature>
<dbReference type="RefSeq" id="WP_075061703.1">
    <property type="nucleotide sequence ID" value="NZ_LGCL01000015.1"/>
</dbReference>
<dbReference type="Pfam" id="PF25973">
    <property type="entry name" value="BSH_CzcB"/>
    <property type="match status" value="1"/>
</dbReference>
<dbReference type="SUPFAM" id="SSF111369">
    <property type="entry name" value="HlyD-like secretion proteins"/>
    <property type="match status" value="2"/>
</dbReference>
<dbReference type="AlphaFoldDB" id="A0A0P6YAY4"/>
<dbReference type="STRING" id="1134406.ADN00_04175"/>
<feature type="domain" description="CzcB-like barrel-sandwich hybrid" evidence="5">
    <location>
        <begin position="62"/>
        <end position="309"/>
    </location>
</feature>
<sequence length="399" mass="42714">MSPKGAKLFSLSIVLLASLALAACGGAPAAQATPTSDVLPPVTAETFSILAEGQVVPAQSATLSFQTAGVVETILVEEGQSVKAGDPIARLTGSERLRSQLTAAKLELIQAEQALDTLNKTAALARAQAELTLARAQIELQDAKEDREKLKYRRASDNTLDQIRADFILAEDFLDQVEEKFEGVADRAEDDPIRAAALSQLASARKARDRALYNLNYALGLPDPEDVAEAEARLQVAQQSVDDAQRTLDKFVGDGPNTDDLALAEARVANAKAAVAAAEAALADLELTAPFDGTMVANNLKEGEYVTPGVAAAQLGNLSEWKVETTDLTELNVVDIKTGAPVRVTFDAITDLELTGTVERIKPLGENRQGDITYTILIKLDDQDPRLKWNMTAFVTFEQ</sequence>